<name>A0ABD2QQ91_9PLAT</name>
<dbReference type="EMBL" id="JBJKFK010000022">
    <property type="protein sequence ID" value="KAL3320891.1"/>
    <property type="molecule type" value="Genomic_DNA"/>
</dbReference>
<reference evidence="2 3" key="1">
    <citation type="submission" date="2024-11" db="EMBL/GenBank/DDBJ databases">
        <title>Adaptive evolution of stress response genes in parasites aligns with host niche diversity.</title>
        <authorList>
            <person name="Hahn C."/>
            <person name="Resl P."/>
        </authorList>
    </citation>
    <scope>NUCLEOTIDE SEQUENCE [LARGE SCALE GENOMIC DNA]</scope>
    <source>
        <strain evidence="2">EGGRZ-B1_66</strain>
        <tissue evidence="2">Body</tissue>
    </source>
</reference>
<proteinExistence type="predicted"/>
<feature type="domain" description="CTLH" evidence="1">
    <location>
        <begin position="50"/>
        <end position="108"/>
    </location>
</feature>
<dbReference type="InterPro" id="IPR040067">
    <property type="entry name" value="WDR47"/>
</dbReference>
<organism evidence="2 3">
    <name type="scientific">Cichlidogyrus casuarinus</name>
    <dbReference type="NCBI Taxonomy" id="1844966"/>
    <lineage>
        <taxon>Eukaryota</taxon>
        <taxon>Metazoa</taxon>
        <taxon>Spiralia</taxon>
        <taxon>Lophotrochozoa</taxon>
        <taxon>Platyhelminthes</taxon>
        <taxon>Monogenea</taxon>
        <taxon>Monopisthocotylea</taxon>
        <taxon>Dactylogyridea</taxon>
        <taxon>Ancyrocephalidae</taxon>
        <taxon>Cichlidogyrus</taxon>
    </lineage>
</organism>
<gene>
    <name evidence="2" type="ORF">Ciccas_000417</name>
</gene>
<sequence length="250" mass="28759">MPERVEPEPPYFHIPEAEIVKMILEYFDCKMMSASLLSLERESGQTNTDFNEDLLFFRQLVLDGHWDDAISYLEPLSSPPFEISVVPMKFIILKHKYLELLCLQNMSSPDYLEQQEDQFTVELVTECLDQIKAYAPSSKAFNSLKLLLTLPKLTDSPEYHNWNPSLGRLLCFKQLLPYLDPIINLNEQEVNKNRTSKGSRLIKLITKGLLYEACVEYCAKMATDPNTARMSLSSLDFLGGKSLQYCTSFF</sequence>
<accession>A0ABD2QQ91</accession>
<dbReference type="PANTHER" id="PTHR19863:SF5">
    <property type="entry name" value="WD REPEAT-CONTAINING PROTEIN 47"/>
    <property type="match status" value="1"/>
</dbReference>
<comment type="caution">
    <text evidence="2">The sequence shown here is derived from an EMBL/GenBank/DDBJ whole genome shotgun (WGS) entry which is preliminary data.</text>
</comment>
<dbReference type="InterPro" id="IPR057749">
    <property type="entry name" value="WDR47_COR"/>
</dbReference>
<evidence type="ECO:0000313" key="2">
    <source>
        <dbReference type="EMBL" id="KAL3320891.1"/>
    </source>
</evidence>
<dbReference type="Pfam" id="PF25602">
    <property type="entry name" value="WDR47_COR"/>
    <property type="match status" value="1"/>
</dbReference>
<keyword evidence="3" id="KW-1185">Reference proteome</keyword>
<dbReference type="SMART" id="SM00668">
    <property type="entry name" value="CTLH"/>
    <property type="match status" value="1"/>
</dbReference>
<dbReference type="PANTHER" id="PTHR19863">
    <property type="entry name" value="NEMITIN (NEURONAL ENRICHED MAP INTERACTING PROTEIN) HOMOLOG"/>
    <property type="match status" value="1"/>
</dbReference>
<evidence type="ECO:0000259" key="1">
    <source>
        <dbReference type="PROSITE" id="PS50897"/>
    </source>
</evidence>
<dbReference type="Proteomes" id="UP001626550">
    <property type="component" value="Unassembled WGS sequence"/>
</dbReference>
<evidence type="ECO:0000313" key="3">
    <source>
        <dbReference type="Proteomes" id="UP001626550"/>
    </source>
</evidence>
<dbReference type="AlphaFoldDB" id="A0ABD2QQ91"/>
<protein>
    <recommendedName>
        <fullName evidence="1">CTLH domain-containing protein</fullName>
    </recommendedName>
</protein>
<dbReference type="InterPro" id="IPR006595">
    <property type="entry name" value="CTLH_C"/>
</dbReference>
<dbReference type="PROSITE" id="PS50897">
    <property type="entry name" value="CTLH"/>
    <property type="match status" value="1"/>
</dbReference>